<gene>
    <name evidence="2" type="ORF">mPipKuh1_010435</name>
</gene>
<protein>
    <submittedName>
        <fullName evidence="2">Uncharacterized protein</fullName>
    </submittedName>
</protein>
<evidence type="ECO:0000313" key="2">
    <source>
        <dbReference type="EMBL" id="KAF6353469.1"/>
    </source>
</evidence>
<name>A0A7J7XV05_PIPKU</name>
<proteinExistence type="predicted"/>
<dbReference type="AlphaFoldDB" id="A0A7J7XV05"/>
<sequence length="140" mass="15822">MSCMDSGLHILWSALILTLITVWQSQLLLSASVFPPIRWGKWNYCLRRIILCTTFYNQGKKCNFPYNSKNPYTWCMQCPRLQEGCLTALGIRPKSVVGHLLMGPGLQEGADWAEGPPPPHARILCTGPLIIYKCYLPLPE</sequence>
<dbReference type="EMBL" id="JACAGB010000007">
    <property type="protein sequence ID" value="KAF6353469.1"/>
    <property type="molecule type" value="Genomic_DNA"/>
</dbReference>
<keyword evidence="3" id="KW-1185">Reference proteome</keyword>
<dbReference type="Proteomes" id="UP000558488">
    <property type="component" value="Unassembled WGS sequence"/>
</dbReference>
<comment type="caution">
    <text evidence="2">The sequence shown here is derived from an EMBL/GenBank/DDBJ whole genome shotgun (WGS) entry which is preliminary data.</text>
</comment>
<reference evidence="2 3" key="1">
    <citation type="journal article" date="2020" name="Nature">
        <title>Six reference-quality genomes reveal evolution of bat adaptations.</title>
        <authorList>
            <person name="Jebb D."/>
            <person name="Huang Z."/>
            <person name="Pippel M."/>
            <person name="Hughes G.M."/>
            <person name="Lavrichenko K."/>
            <person name="Devanna P."/>
            <person name="Winkler S."/>
            <person name="Jermiin L.S."/>
            <person name="Skirmuntt E.C."/>
            <person name="Katzourakis A."/>
            <person name="Burkitt-Gray L."/>
            <person name="Ray D.A."/>
            <person name="Sullivan K.A.M."/>
            <person name="Roscito J.G."/>
            <person name="Kirilenko B.M."/>
            <person name="Davalos L.M."/>
            <person name="Corthals A.P."/>
            <person name="Power M.L."/>
            <person name="Jones G."/>
            <person name="Ransome R.D."/>
            <person name="Dechmann D.K.N."/>
            <person name="Locatelli A.G."/>
            <person name="Puechmaille S.J."/>
            <person name="Fedrigo O."/>
            <person name="Jarvis E.D."/>
            <person name="Hiller M."/>
            <person name="Vernes S.C."/>
            <person name="Myers E.W."/>
            <person name="Teeling E.C."/>
        </authorList>
    </citation>
    <scope>NUCLEOTIDE SEQUENCE [LARGE SCALE GENOMIC DNA]</scope>
    <source>
        <strain evidence="2">MPipKuh1</strain>
        <tissue evidence="2">Flight muscle</tissue>
    </source>
</reference>
<keyword evidence="1" id="KW-0732">Signal</keyword>
<evidence type="ECO:0000313" key="3">
    <source>
        <dbReference type="Proteomes" id="UP000558488"/>
    </source>
</evidence>
<organism evidence="2 3">
    <name type="scientific">Pipistrellus kuhlii</name>
    <name type="common">Kuhl's pipistrelle</name>
    <dbReference type="NCBI Taxonomy" id="59472"/>
    <lineage>
        <taxon>Eukaryota</taxon>
        <taxon>Metazoa</taxon>
        <taxon>Chordata</taxon>
        <taxon>Craniata</taxon>
        <taxon>Vertebrata</taxon>
        <taxon>Euteleostomi</taxon>
        <taxon>Mammalia</taxon>
        <taxon>Eutheria</taxon>
        <taxon>Laurasiatheria</taxon>
        <taxon>Chiroptera</taxon>
        <taxon>Yangochiroptera</taxon>
        <taxon>Vespertilionidae</taxon>
        <taxon>Pipistrellus</taxon>
    </lineage>
</organism>
<evidence type="ECO:0000256" key="1">
    <source>
        <dbReference type="SAM" id="SignalP"/>
    </source>
</evidence>
<accession>A0A7J7XV05</accession>
<feature type="signal peptide" evidence="1">
    <location>
        <begin position="1"/>
        <end position="25"/>
    </location>
</feature>
<feature type="chain" id="PRO_5029552077" evidence="1">
    <location>
        <begin position="26"/>
        <end position="140"/>
    </location>
</feature>